<dbReference type="InterPro" id="IPR014203">
    <property type="entry name" value="Spore_V_AC"/>
</dbReference>
<dbReference type="Pfam" id="PF03862">
    <property type="entry name" value="SpoVAC_SpoVAEB"/>
    <property type="match status" value="1"/>
</dbReference>
<proteinExistence type="predicted"/>
<organism evidence="2 3">
    <name type="scientific">Candidatus Stercoripulliclostridium merdigallinarum</name>
    <dbReference type="NCBI Taxonomy" id="2840951"/>
    <lineage>
        <taxon>Bacteria</taxon>
        <taxon>Bacillati</taxon>
        <taxon>Bacillota</taxon>
        <taxon>Clostridia</taxon>
        <taxon>Eubacteriales</taxon>
        <taxon>Candidatus Stercoripulliclostridium</taxon>
    </lineage>
</organism>
<evidence type="ECO:0000313" key="3">
    <source>
        <dbReference type="Proteomes" id="UP000824094"/>
    </source>
</evidence>
<comment type="caution">
    <text evidence="2">The sequence shown here is derived from an EMBL/GenBank/DDBJ whole genome shotgun (WGS) entry which is preliminary data.</text>
</comment>
<dbReference type="NCBIfam" id="TIGR02838">
    <property type="entry name" value="spore_V_AC"/>
    <property type="match status" value="1"/>
</dbReference>
<sequence>MNAPDKEYLALVREKMPKTKHLTTLFRAFWTGGFICCIGEALTLLYSNIAPTFSKDDVSALTTITLILITAVLTGFGIYDKIGAYAGAGSIVPITGFANSVVSSAIEHKREGVVLGLCSNMFQVAGPVIVFGISSSVVVGIIVLIFKGAFL</sequence>
<accession>A0A9D1MIK4</accession>
<evidence type="ECO:0000256" key="1">
    <source>
        <dbReference type="SAM" id="Phobius"/>
    </source>
</evidence>
<dbReference type="Proteomes" id="UP000824094">
    <property type="component" value="Unassembled WGS sequence"/>
</dbReference>
<keyword evidence="1" id="KW-1133">Transmembrane helix</keyword>
<name>A0A9D1MIK4_9FIRM</name>
<reference evidence="2" key="1">
    <citation type="submission" date="2020-10" db="EMBL/GenBank/DDBJ databases">
        <authorList>
            <person name="Gilroy R."/>
        </authorList>
    </citation>
    <scope>NUCLEOTIDE SEQUENCE</scope>
    <source>
        <strain evidence="2">18911</strain>
    </source>
</reference>
<dbReference type="AlphaFoldDB" id="A0A9D1MIK4"/>
<feature type="transmembrane region" description="Helical" evidence="1">
    <location>
        <begin position="25"/>
        <end position="46"/>
    </location>
</feature>
<dbReference type="PANTHER" id="PTHR38450">
    <property type="entry name" value="STAGE V SPORULATION PROTEIN AC-RELATED"/>
    <property type="match status" value="1"/>
</dbReference>
<feature type="transmembrane region" description="Helical" evidence="1">
    <location>
        <begin position="126"/>
        <end position="146"/>
    </location>
</feature>
<feature type="transmembrane region" description="Helical" evidence="1">
    <location>
        <begin position="58"/>
        <end position="79"/>
    </location>
</feature>
<keyword evidence="1" id="KW-0472">Membrane</keyword>
<evidence type="ECO:0000313" key="2">
    <source>
        <dbReference type="EMBL" id="HIU60954.1"/>
    </source>
</evidence>
<protein>
    <submittedName>
        <fullName evidence="2">Stage V sporulation protein AC</fullName>
    </submittedName>
</protein>
<dbReference type="EMBL" id="DVNF01000178">
    <property type="protein sequence ID" value="HIU60954.1"/>
    <property type="molecule type" value="Genomic_DNA"/>
</dbReference>
<reference evidence="2" key="2">
    <citation type="journal article" date="2021" name="PeerJ">
        <title>Extensive microbial diversity within the chicken gut microbiome revealed by metagenomics and culture.</title>
        <authorList>
            <person name="Gilroy R."/>
            <person name="Ravi A."/>
            <person name="Getino M."/>
            <person name="Pursley I."/>
            <person name="Horton D.L."/>
            <person name="Alikhan N.F."/>
            <person name="Baker D."/>
            <person name="Gharbi K."/>
            <person name="Hall N."/>
            <person name="Watson M."/>
            <person name="Adriaenssens E.M."/>
            <person name="Foster-Nyarko E."/>
            <person name="Jarju S."/>
            <person name="Secka A."/>
            <person name="Antonio M."/>
            <person name="Oren A."/>
            <person name="Chaudhuri R.R."/>
            <person name="La Ragione R."/>
            <person name="Hildebrand F."/>
            <person name="Pallen M.J."/>
        </authorList>
    </citation>
    <scope>NUCLEOTIDE SEQUENCE</scope>
    <source>
        <strain evidence="2">18911</strain>
    </source>
</reference>
<keyword evidence="1" id="KW-0812">Transmembrane</keyword>
<dbReference type="PANTHER" id="PTHR38450:SF1">
    <property type="entry name" value="STAGE V SPORULATION PROTEIN AC"/>
    <property type="match status" value="1"/>
</dbReference>
<gene>
    <name evidence="2" type="primary">spoVAC</name>
    <name evidence="2" type="ORF">IAB05_06145</name>
</gene>
<dbReference type="InterPro" id="IPR005562">
    <property type="entry name" value="SpoVA"/>
</dbReference>
<feature type="transmembrane region" description="Helical" evidence="1">
    <location>
        <begin position="86"/>
        <end position="106"/>
    </location>
</feature>